<gene>
    <name evidence="1" type="ORF">KFK09_023016</name>
</gene>
<evidence type="ECO:0000313" key="2">
    <source>
        <dbReference type="Proteomes" id="UP000829196"/>
    </source>
</evidence>
<keyword evidence="2" id="KW-1185">Reference proteome</keyword>
<accession>A0A8T3ALJ1</accession>
<dbReference type="Proteomes" id="UP000829196">
    <property type="component" value="Unassembled WGS sequence"/>
</dbReference>
<sequence>MELLQYILQRRFPQLVLDGILGKVDGVDFVSTLLETMVAELGAANEVTNEGNGGNWISLLPLMVEMK</sequence>
<evidence type="ECO:0000313" key="1">
    <source>
        <dbReference type="EMBL" id="KAI0496692.1"/>
    </source>
</evidence>
<name>A0A8T3ALJ1_DENNO</name>
<dbReference type="EMBL" id="JAGYWB010000016">
    <property type="protein sequence ID" value="KAI0496692.1"/>
    <property type="molecule type" value="Genomic_DNA"/>
</dbReference>
<organism evidence="1 2">
    <name type="scientific">Dendrobium nobile</name>
    <name type="common">Orchid</name>
    <dbReference type="NCBI Taxonomy" id="94219"/>
    <lineage>
        <taxon>Eukaryota</taxon>
        <taxon>Viridiplantae</taxon>
        <taxon>Streptophyta</taxon>
        <taxon>Embryophyta</taxon>
        <taxon>Tracheophyta</taxon>
        <taxon>Spermatophyta</taxon>
        <taxon>Magnoliopsida</taxon>
        <taxon>Liliopsida</taxon>
        <taxon>Asparagales</taxon>
        <taxon>Orchidaceae</taxon>
        <taxon>Epidendroideae</taxon>
        <taxon>Malaxideae</taxon>
        <taxon>Dendrobiinae</taxon>
        <taxon>Dendrobium</taxon>
    </lineage>
</organism>
<proteinExistence type="predicted"/>
<reference evidence="1" key="1">
    <citation type="journal article" date="2022" name="Front. Genet.">
        <title>Chromosome-Scale Assembly of the Dendrobium nobile Genome Provides Insights Into the Molecular Mechanism of the Biosynthesis of the Medicinal Active Ingredient of Dendrobium.</title>
        <authorList>
            <person name="Xu Q."/>
            <person name="Niu S.-C."/>
            <person name="Li K.-L."/>
            <person name="Zheng P.-J."/>
            <person name="Zhang X.-J."/>
            <person name="Jia Y."/>
            <person name="Liu Y."/>
            <person name="Niu Y.-X."/>
            <person name="Yu L.-H."/>
            <person name="Chen D.-F."/>
            <person name="Zhang G.-Q."/>
        </authorList>
    </citation>
    <scope>NUCLEOTIDE SEQUENCE</scope>
    <source>
        <tissue evidence="1">Leaf</tissue>
    </source>
</reference>
<dbReference type="AlphaFoldDB" id="A0A8T3ALJ1"/>
<protein>
    <submittedName>
        <fullName evidence="1">Uncharacterized protein</fullName>
    </submittedName>
</protein>
<comment type="caution">
    <text evidence="1">The sequence shown here is derived from an EMBL/GenBank/DDBJ whole genome shotgun (WGS) entry which is preliminary data.</text>
</comment>